<dbReference type="InterPro" id="IPR015915">
    <property type="entry name" value="Kelch-typ_b-propeller"/>
</dbReference>
<name>A0A8S9LUH4_BRACR</name>
<feature type="region of interest" description="Disordered" evidence="1">
    <location>
        <begin position="460"/>
        <end position="502"/>
    </location>
</feature>
<gene>
    <name evidence="2" type="ORF">F2Q70_00009084</name>
</gene>
<dbReference type="InterPro" id="IPR052588">
    <property type="entry name" value="Kelch_domain_protein"/>
</dbReference>
<feature type="compositionally biased region" description="Basic and acidic residues" evidence="1">
    <location>
        <begin position="460"/>
        <end position="469"/>
    </location>
</feature>
<feature type="compositionally biased region" description="Basic and acidic residues" evidence="1">
    <location>
        <begin position="10"/>
        <end position="33"/>
    </location>
</feature>
<evidence type="ECO:0000313" key="2">
    <source>
        <dbReference type="EMBL" id="KAF2610192.1"/>
    </source>
</evidence>
<feature type="compositionally biased region" description="Acidic residues" evidence="1">
    <location>
        <begin position="476"/>
        <end position="489"/>
    </location>
</feature>
<proteinExistence type="predicted"/>
<dbReference type="SUPFAM" id="SSF117281">
    <property type="entry name" value="Kelch motif"/>
    <property type="match status" value="2"/>
</dbReference>
<reference evidence="2" key="1">
    <citation type="submission" date="2019-12" db="EMBL/GenBank/DDBJ databases">
        <title>Genome sequencing and annotation of Brassica cretica.</title>
        <authorList>
            <person name="Studholme D.J."/>
            <person name="Sarris P.F."/>
        </authorList>
    </citation>
    <scope>NUCLEOTIDE SEQUENCE</scope>
    <source>
        <strain evidence="2">PFS-102/07</strain>
        <tissue evidence="2">Leaf</tissue>
    </source>
</reference>
<feature type="region of interest" description="Disordered" evidence="1">
    <location>
        <begin position="241"/>
        <end position="283"/>
    </location>
</feature>
<dbReference type="PANTHER" id="PTHR46063">
    <property type="entry name" value="KELCH DOMAIN-CONTAINING PROTEIN"/>
    <property type="match status" value="1"/>
</dbReference>
<feature type="region of interest" description="Disordered" evidence="1">
    <location>
        <begin position="600"/>
        <end position="623"/>
    </location>
</feature>
<feature type="region of interest" description="Disordered" evidence="1">
    <location>
        <begin position="1"/>
        <end position="33"/>
    </location>
</feature>
<evidence type="ECO:0000256" key="1">
    <source>
        <dbReference type="SAM" id="MobiDB-lite"/>
    </source>
</evidence>
<feature type="compositionally biased region" description="Acidic residues" evidence="1">
    <location>
        <begin position="257"/>
        <end position="270"/>
    </location>
</feature>
<sequence length="623" mass="70600">MGKKTKKAGKGKEKTERKTAKAEEKKARREGKKLSPEDDIDAILDFWMLDVKTNQWEQLNLKGCPSPRSGHRMVLYKHKIIIFGGFYDTLREVRYYNDLYVFDLDQYKWQEIKPKPGAMWPTARSGFQFFVYQDEIFLYGGYSKEVSSEKSSEKGVVHADLWSLDPRTWEWNKVKKIGMPPSSRAGFSVCVHKKRALMFGGVVDMEMEGDVMMSLFLNELYGFQLDNRRWYPIELRKEESSKDKAKKNLEAKPMASNDDDDDDDEMDSAEGESPSAMGDVAGSSDGISERMAACLTVEGSTSKALKGRLDPQVYYNDLYVFDLDQYKWQEIKPKPGAMWPTARSGFQFFVYQDEIFLYGGYSKEVSSEKSSEKGVVHADLWSLDPRTWEWNKVKKIGMPPSSRAGFSVCVHKKRALLFGGVVDMEMEGDVMMSLFLNELYGFQLDNRRWYPIELRKEESSKDKAKKNLEAKPMASNDDDDDDDEMDSAEGESPSAMGDVAGSSDGISERMAACLTVEGSTSKALKGRLDPQVSVSEEVVKPCGRINSCMVVGKDTLYIYGGMMEIKDKEITLDDLYSLNLSKLDEWKCIIPLAILEAEQKAEEAERPEASGTSRKGGIARKKR</sequence>
<accession>A0A8S9LUH4</accession>
<dbReference type="Pfam" id="PF24681">
    <property type="entry name" value="Kelch_KLHDC2_KLHL20_DRC7"/>
    <property type="match status" value="2"/>
</dbReference>
<comment type="caution">
    <text evidence="2">The sequence shown here is derived from an EMBL/GenBank/DDBJ whole genome shotgun (WGS) entry which is preliminary data.</text>
</comment>
<feature type="compositionally biased region" description="Basic and acidic residues" evidence="1">
    <location>
        <begin position="241"/>
        <end position="250"/>
    </location>
</feature>
<dbReference type="EMBL" id="QGKY02000089">
    <property type="protein sequence ID" value="KAF2610192.1"/>
    <property type="molecule type" value="Genomic_DNA"/>
</dbReference>
<organism evidence="2">
    <name type="scientific">Brassica cretica</name>
    <name type="common">Mustard</name>
    <dbReference type="NCBI Taxonomy" id="69181"/>
    <lineage>
        <taxon>Eukaryota</taxon>
        <taxon>Viridiplantae</taxon>
        <taxon>Streptophyta</taxon>
        <taxon>Embryophyta</taxon>
        <taxon>Tracheophyta</taxon>
        <taxon>Spermatophyta</taxon>
        <taxon>Magnoliopsida</taxon>
        <taxon>eudicotyledons</taxon>
        <taxon>Gunneridae</taxon>
        <taxon>Pentapetalae</taxon>
        <taxon>rosids</taxon>
        <taxon>malvids</taxon>
        <taxon>Brassicales</taxon>
        <taxon>Brassicaceae</taxon>
        <taxon>Brassiceae</taxon>
        <taxon>Brassica</taxon>
    </lineage>
</organism>
<evidence type="ECO:0008006" key="3">
    <source>
        <dbReference type="Google" id="ProtNLM"/>
    </source>
</evidence>
<dbReference type="Gene3D" id="2.120.10.80">
    <property type="entry name" value="Kelch-type beta propeller"/>
    <property type="match status" value="2"/>
</dbReference>
<dbReference type="AlphaFoldDB" id="A0A8S9LUH4"/>
<dbReference type="PANTHER" id="PTHR46063:SF1">
    <property type="entry name" value="KELCH DOMAIN-CONTAINING PROTEIN 4"/>
    <property type="match status" value="1"/>
</dbReference>
<protein>
    <recommendedName>
        <fullName evidence="3">DUF4110 domain-containing protein</fullName>
    </recommendedName>
</protein>